<dbReference type="Gene3D" id="1.10.489.10">
    <property type="entry name" value="Chloroperoxidase-like"/>
    <property type="match status" value="1"/>
</dbReference>
<evidence type="ECO:0000256" key="1">
    <source>
        <dbReference type="ARBA" id="ARBA00001970"/>
    </source>
</evidence>
<evidence type="ECO:0000256" key="7">
    <source>
        <dbReference type="ARBA" id="ARBA00025795"/>
    </source>
</evidence>
<dbReference type="InterPro" id="IPR000028">
    <property type="entry name" value="Chloroperoxidase"/>
</dbReference>
<protein>
    <recommendedName>
        <fullName evidence="8">Heme haloperoxidase family profile domain-containing protein</fullName>
    </recommendedName>
</protein>
<dbReference type="Proteomes" id="UP001140560">
    <property type="component" value="Unassembled WGS sequence"/>
</dbReference>
<keyword evidence="2" id="KW-0575">Peroxidase</keyword>
<evidence type="ECO:0000313" key="10">
    <source>
        <dbReference type="Proteomes" id="UP001140560"/>
    </source>
</evidence>
<evidence type="ECO:0000256" key="2">
    <source>
        <dbReference type="ARBA" id="ARBA00022559"/>
    </source>
</evidence>
<keyword evidence="6" id="KW-0408">Iron</keyword>
<sequence length="303" mass="34370">MEDKIVQNFHRLLEGFPPLQERWAKLVTKMSSERRPLVSAPIPRGTYAPSGPGDKRSPCPLINYLANHGYIARNGQNTPAPELNAAMNEIGLSTALGAVFAQPIYNLHQNSRTLQLRKKMRFFQQLWCLIRNPWAILSKFGMRRWDQKNRAGKCVLDLDQLALPGVVEHDISLTRRDHLQKEGNSTAQADLVQNLLKCSKDGQNLTMEDLAALRKRRIQQQLDDNPGLHYGSPQHQIACTEIALILDIFGNGKSIPCDYARALFQEERLPVEEGWRKRWWWTLGFSELAGTVSKVKGLVGLKI</sequence>
<evidence type="ECO:0000259" key="8">
    <source>
        <dbReference type="PROSITE" id="PS51405"/>
    </source>
</evidence>
<dbReference type="EMBL" id="JAPEUY010000001">
    <property type="protein sequence ID" value="KAJ4377180.1"/>
    <property type="molecule type" value="Genomic_DNA"/>
</dbReference>
<proteinExistence type="inferred from homology"/>
<dbReference type="SUPFAM" id="SSF47571">
    <property type="entry name" value="Cloroperoxidase"/>
    <property type="match status" value="1"/>
</dbReference>
<keyword evidence="10" id="KW-1185">Reference proteome</keyword>
<dbReference type="PANTHER" id="PTHR33577">
    <property type="entry name" value="STERIGMATOCYSTIN BIOSYNTHESIS PEROXIDASE STCC-RELATED"/>
    <property type="match status" value="1"/>
</dbReference>
<keyword evidence="5" id="KW-0560">Oxidoreductase</keyword>
<dbReference type="PROSITE" id="PS51405">
    <property type="entry name" value="HEME_HALOPEROXIDASE"/>
    <property type="match status" value="1"/>
</dbReference>
<gene>
    <name evidence="9" type="ORF">N0V83_000003</name>
</gene>
<organism evidence="9 10">
    <name type="scientific">Neocucurbitaria cava</name>
    <dbReference type="NCBI Taxonomy" id="798079"/>
    <lineage>
        <taxon>Eukaryota</taxon>
        <taxon>Fungi</taxon>
        <taxon>Dikarya</taxon>
        <taxon>Ascomycota</taxon>
        <taxon>Pezizomycotina</taxon>
        <taxon>Dothideomycetes</taxon>
        <taxon>Pleosporomycetidae</taxon>
        <taxon>Pleosporales</taxon>
        <taxon>Pleosporineae</taxon>
        <taxon>Cucurbitariaceae</taxon>
        <taxon>Neocucurbitaria</taxon>
    </lineage>
</organism>
<comment type="similarity">
    <text evidence="7">Belongs to the chloroperoxidase family.</text>
</comment>
<evidence type="ECO:0000256" key="4">
    <source>
        <dbReference type="ARBA" id="ARBA00022723"/>
    </source>
</evidence>
<dbReference type="PANTHER" id="PTHR33577:SF9">
    <property type="entry name" value="PEROXIDASE STCC"/>
    <property type="match status" value="1"/>
</dbReference>
<dbReference type="GO" id="GO:0046872">
    <property type="term" value="F:metal ion binding"/>
    <property type="evidence" value="ECO:0007669"/>
    <property type="project" value="UniProtKB-KW"/>
</dbReference>
<feature type="domain" description="Heme haloperoxidase family profile" evidence="8">
    <location>
        <begin position="43"/>
        <end position="290"/>
    </location>
</feature>
<evidence type="ECO:0000256" key="3">
    <source>
        <dbReference type="ARBA" id="ARBA00022617"/>
    </source>
</evidence>
<dbReference type="InterPro" id="IPR036851">
    <property type="entry name" value="Chloroperoxidase-like_sf"/>
</dbReference>
<accession>A0A9W9CQQ9</accession>
<comment type="caution">
    <text evidence="9">The sequence shown here is derived from an EMBL/GenBank/DDBJ whole genome shotgun (WGS) entry which is preliminary data.</text>
</comment>
<evidence type="ECO:0000313" key="9">
    <source>
        <dbReference type="EMBL" id="KAJ4377180.1"/>
    </source>
</evidence>
<name>A0A9W9CQQ9_9PLEO</name>
<dbReference type="AlphaFoldDB" id="A0A9W9CQQ9"/>
<evidence type="ECO:0000256" key="5">
    <source>
        <dbReference type="ARBA" id="ARBA00023002"/>
    </source>
</evidence>
<dbReference type="Pfam" id="PF01328">
    <property type="entry name" value="Peroxidase_2"/>
    <property type="match status" value="1"/>
</dbReference>
<comment type="cofactor">
    <cofactor evidence="1">
        <name>heme b</name>
        <dbReference type="ChEBI" id="CHEBI:60344"/>
    </cofactor>
</comment>
<dbReference type="GO" id="GO:0004601">
    <property type="term" value="F:peroxidase activity"/>
    <property type="evidence" value="ECO:0007669"/>
    <property type="project" value="UniProtKB-KW"/>
</dbReference>
<dbReference type="OrthoDB" id="407298at2759"/>
<keyword evidence="4" id="KW-0479">Metal-binding</keyword>
<keyword evidence="3" id="KW-0349">Heme</keyword>
<reference evidence="9" key="1">
    <citation type="submission" date="2022-10" db="EMBL/GenBank/DDBJ databases">
        <title>Tapping the CABI collections for fungal endophytes: first genome assemblies for Collariella, Neodidymelliopsis, Ascochyta clinopodiicola, Didymella pomorum, Didymosphaeria variabile, Neocosmospora piperis and Neocucurbitaria cava.</title>
        <authorList>
            <person name="Hill R."/>
        </authorList>
    </citation>
    <scope>NUCLEOTIDE SEQUENCE</scope>
    <source>
        <strain evidence="9">IMI 356814</strain>
    </source>
</reference>
<evidence type="ECO:0000256" key="6">
    <source>
        <dbReference type="ARBA" id="ARBA00023004"/>
    </source>
</evidence>